<name>A0ABW8AJR0_9ACTN</name>
<accession>A0ABW8AJR0</accession>
<dbReference type="Proteomes" id="UP001612915">
    <property type="component" value="Unassembled WGS sequence"/>
</dbReference>
<protein>
    <submittedName>
        <fullName evidence="1">DUF6941 family protein</fullName>
    </submittedName>
</protein>
<gene>
    <name evidence="1" type="ORF">ACIB24_04185</name>
</gene>
<dbReference type="Pfam" id="PF22091">
    <property type="entry name" value="DUF6941"/>
    <property type="match status" value="1"/>
</dbReference>
<dbReference type="EMBL" id="JBITLV010000001">
    <property type="protein sequence ID" value="MFI7586252.1"/>
    <property type="molecule type" value="Genomic_DNA"/>
</dbReference>
<reference evidence="1 2" key="1">
    <citation type="submission" date="2024-10" db="EMBL/GenBank/DDBJ databases">
        <title>The Natural Products Discovery Center: Release of the First 8490 Sequenced Strains for Exploring Actinobacteria Biosynthetic Diversity.</title>
        <authorList>
            <person name="Kalkreuter E."/>
            <person name="Kautsar S.A."/>
            <person name="Yang D."/>
            <person name="Bader C.D."/>
            <person name="Teijaro C.N."/>
            <person name="Fluegel L."/>
            <person name="Davis C.M."/>
            <person name="Simpson J.R."/>
            <person name="Lauterbach L."/>
            <person name="Steele A.D."/>
            <person name="Gui C."/>
            <person name="Meng S."/>
            <person name="Li G."/>
            <person name="Viehrig K."/>
            <person name="Ye F."/>
            <person name="Su P."/>
            <person name="Kiefer A.F."/>
            <person name="Nichols A."/>
            <person name="Cepeda A.J."/>
            <person name="Yan W."/>
            <person name="Fan B."/>
            <person name="Jiang Y."/>
            <person name="Adhikari A."/>
            <person name="Zheng C.-J."/>
            <person name="Schuster L."/>
            <person name="Cowan T.M."/>
            <person name="Smanski M.J."/>
            <person name="Chevrette M.G."/>
            <person name="De Carvalho L.P.S."/>
            <person name="Shen B."/>
        </authorList>
    </citation>
    <scope>NUCLEOTIDE SEQUENCE [LARGE SCALE GENOMIC DNA]</scope>
    <source>
        <strain evidence="1 2">NPDC049639</strain>
    </source>
</reference>
<comment type="caution">
    <text evidence="1">The sequence shown here is derived from an EMBL/GenBank/DDBJ whole genome shotgun (WGS) entry which is preliminary data.</text>
</comment>
<evidence type="ECO:0000313" key="1">
    <source>
        <dbReference type="EMBL" id="MFI7586252.1"/>
    </source>
</evidence>
<evidence type="ECO:0000313" key="2">
    <source>
        <dbReference type="Proteomes" id="UP001612915"/>
    </source>
</evidence>
<keyword evidence="2" id="KW-1185">Reference proteome</keyword>
<proteinExistence type="predicted"/>
<organism evidence="1 2">
    <name type="scientific">Spongisporangium articulatum</name>
    <dbReference type="NCBI Taxonomy" id="3362603"/>
    <lineage>
        <taxon>Bacteria</taxon>
        <taxon>Bacillati</taxon>
        <taxon>Actinomycetota</taxon>
        <taxon>Actinomycetes</taxon>
        <taxon>Kineosporiales</taxon>
        <taxon>Kineosporiaceae</taxon>
        <taxon>Spongisporangium</taxon>
    </lineage>
</organism>
<dbReference type="InterPro" id="IPR054221">
    <property type="entry name" value="DUF6941"/>
</dbReference>
<sequence>MKLTMLLCDHVAVAENKLYVNGGGWVEIGPDPSPTAIAVLLEVPWNQTNRKIAFHLQLLHEDGQQPVTQPGPMGPVPVIVSADLEVGRPVGVPEGAAIPVPMPINLPPLLLEPGANYYWEADINGEKREEWRLSFRTRSRPAPPTSPTSIPPL</sequence>
<dbReference type="RefSeq" id="WP_398275574.1">
    <property type="nucleotide sequence ID" value="NZ_JBITLV010000001.1"/>
</dbReference>